<dbReference type="PANTHER" id="PTHR43133">
    <property type="entry name" value="RNA POLYMERASE ECF-TYPE SIGMA FACTO"/>
    <property type="match status" value="1"/>
</dbReference>
<keyword evidence="4" id="KW-0238">DNA-binding</keyword>
<evidence type="ECO:0000259" key="7">
    <source>
        <dbReference type="Pfam" id="PF08281"/>
    </source>
</evidence>
<protein>
    <submittedName>
        <fullName evidence="8">DNA-directed RNA polymerase sigma-70 factor</fullName>
    </submittedName>
</protein>
<evidence type="ECO:0000313" key="8">
    <source>
        <dbReference type="EMBL" id="GHB24348.1"/>
    </source>
</evidence>
<dbReference type="GO" id="GO:0006352">
    <property type="term" value="P:DNA-templated transcription initiation"/>
    <property type="evidence" value="ECO:0007669"/>
    <property type="project" value="InterPro"/>
</dbReference>
<reference evidence="8" key="1">
    <citation type="journal article" date="2014" name="Int. J. Syst. Evol. Microbiol.">
        <title>Complete genome sequence of Corynebacterium casei LMG S-19264T (=DSM 44701T), isolated from a smear-ripened cheese.</title>
        <authorList>
            <consortium name="US DOE Joint Genome Institute (JGI-PGF)"/>
            <person name="Walter F."/>
            <person name="Albersmeier A."/>
            <person name="Kalinowski J."/>
            <person name="Ruckert C."/>
        </authorList>
    </citation>
    <scope>NUCLEOTIDE SEQUENCE</scope>
    <source>
        <strain evidence="8">KCTC 23224</strain>
    </source>
</reference>
<proteinExistence type="inferred from homology"/>
<name>A0A8J3G3U6_9BACT</name>
<evidence type="ECO:0000256" key="1">
    <source>
        <dbReference type="ARBA" id="ARBA00010641"/>
    </source>
</evidence>
<evidence type="ECO:0000313" key="9">
    <source>
        <dbReference type="Proteomes" id="UP000642809"/>
    </source>
</evidence>
<accession>A0A8J3G3U6</accession>
<reference evidence="8" key="2">
    <citation type="submission" date="2020-09" db="EMBL/GenBank/DDBJ databases">
        <authorList>
            <person name="Sun Q."/>
            <person name="Kim S."/>
        </authorList>
    </citation>
    <scope>NUCLEOTIDE SEQUENCE</scope>
    <source>
        <strain evidence="8">KCTC 23224</strain>
    </source>
</reference>
<comment type="similarity">
    <text evidence="1">Belongs to the sigma-70 factor family. ECF subfamily.</text>
</comment>
<keyword evidence="2" id="KW-0805">Transcription regulation</keyword>
<feature type="domain" description="RNA polymerase sigma factor 70 region 4 type 2" evidence="7">
    <location>
        <begin position="117"/>
        <end position="168"/>
    </location>
</feature>
<dbReference type="InterPro" id="IPR039425">
    <property type="entry name" value="RNA_pol_sigma-70-like"/>
</dbReference>
<dbReference type="InterPro" id="IPR013324">
    <property type="entry name" value="RNA_pol_sigma_r3/r4-like"/>
</dbReference>
<keyword evidence="9" id="KW-1185">Reference proteome</keyword>
<dbReference type="AlphaFoldDB" id="A0A8J3G3U6"/>
<dbReference type="GO" id="GO:0000428">
    <property type="term" value="C:DNA-directed RNA polymerase complex"/>
    <property type="evidence" value="ECO:0007669"/>
    <property type="project" value="UniProtKB-KW"/>
</dbReference>
<evidence type="ECO:0000256" key="2">
    <source>
        <dbReference type="ARBA" id="ARBA00023015"/>
    </source>
</evidence>
<dbReference type="SUPFAM" id="SSF88659">
    <property type="entry name" value="Sigma3 and sigma4 domains of RNA polymerase sigma factors"/>
    <property type="match status" value="1"/>
</dbReference>
<dbReference type="PANTHER" id="PTHR43133:SF8">
    <property type="entry name" value="RNA POLYMERASE SIGMA FACTOR HI_1459-RELATED"/>
    <property type="match status" value="1"/>
</dbReference>
<evidence type="ECO:0000256" key="4">
    <source>
        <dbReference type="ARBA" id="ARBA00023125"/>
    </source>
</evidence>
<feature type="domain" description="RNA polymerase sigma-70 region 2" evidence="6">
    <location>
        <begin position="23"/>
        <end position="91"/>
    </location>
</feature>
<dbReference type="InterPro" id="IPR013325">
    <property type="entry name" value="RNA_pol_sigma_r2"/>
</dbReference>
<dbReference type="InterPro" id="IPR014284">
    <property type="entry name" value="RNA_pol_sigma-70_dom"/>
</dbReference>
<evidence type="ECO:0000259" key="6">
    <source>
        <dbReference type="Pfam" id="PF04542"/>
    </source>
</evidence>
<dbReference type="Pfam" id="PF08281">
    <property type="entry name" value="Sigma70_r4_2"/>
    <property type="match status" value="1"/>
</dbReference>
<dbReference type="InterPro" id="IPR007627">
    <property type="entry name" value="RNA_pol_sigma70_r2"/>
</dbReference>
<organism evidence="8 9">
    <name type="scientific">Mongoliitalea lutea</name>
    <dbReference type="NCBI Taxonomy" id="849756"/>
    <lineage>
        <taxon>Bacteria</taxon>
        <taxon>Pseudomonadati</taxon>
        <taxon>Bacteroidota</taxon>
        <taxon>Cytophagia</taxon>
        <taxon>Cytophagales</taxon>
        <taxon>Cyclobacteriaceae</taxon>
        <taxon>Mongoliitalea</taxon>
    </lineage>
</organism>
<keyword evidence="5" id="KW-0804">Transcription</keyword>
<dbReference type="Gene3D" id="1.10.10.10">
    <property type="entry name" value="Winged helix-like DNA-binding domain superfamily/Winged helix DNA-binding domain"/>
    <property type="match status" value="1"/>
</dbReference>
<keyword evidence="3" id="KW-0731">Sigma factor</keyword>
<sequence>MVFGANPVDFSINEMTEKDFNQLYHTYAPKVHRLCLGYSSGDVALANEWLQETFIKVWNHSNSFRGEASMDTWIYRIATNVCLGDIRKSKKQMKVNDELLTESITEEAVTEEAETIEKMYACIDQLSEQNKTLILLELENVPQETIASSVGLAHGTLRTRLSRIRKSLLNCIKHGIR</sequence>
<dbReference type="EMBL" id="BMYF01000001">
    <property type="protein sequence ID" value="GHB24348.1"/>
    <property type="molecule type" value="Genomic_DNA"/>
</dbReference>
<dbReference type="RefSeq" id="WP_189578402.1">
    <property type="nucleotide sequence ID" value="NZ_BMYF01000001.1"/>
</dbReference>
<dbReference type="GO" id="GO:0016987">
    <property type="term" value="F:sigma factor activity"/>
    <property type="evidence" value="ECO:0007669"/>
    <property type="project" value="UniProtKB-KW"/>
</dbReference>
<dbReference type="InterPro" id="IPR036388">
    <property type="entry name" value="WH-like_DNA-bd_sf"/>
</dbReference>
<keyword evidence="8" id="KW-0240">DNA-directed RNA polymerase</keyword>
<comment type="caution">
    <text evidence="8">The sequence shown here is derived from an EMBL/GenBank/DDBJ whole genome shotgun (WGS) entry which is preliminary data.</text>
</comment>
<dbReference type="Proteomes" id="UP000642809">
    <property type="component" value="Unassembled WGS sequence"/>
</dbReference>
<evidence type="ECO:0000256" key="5">
    <source>
        <dbReference type="ARBA" id="ARBA00023163"/>
    </source>
</evidence>
<gene>
    <name evidence="8" type="ORF">GCM10008106_01350</name>
</gene>
<dbReference type="Pfam" id="PF04542">
    <property type="entry name" value="Sigma70_r2"/>
    <property type="match status" value="1"/>
</dbReference>
<evidence type="ECO:0000256" key="3">
    <source>
        <dbReference type="ARBA" id="ARBA00023082"/>
    </source>
</evidence>
<dbReference type="InterPro" id="IPR013249">
    <property type="entry name" value="RNA_pol_sigma70_r4_t2"/>
</dbReference>
<dbReference type="Gene3D" id="1.10.1740.10">
    <property type="match status" value="1"/>
</dbReference>
<dbReference type="GO" id="GO:0003677">
    <property type="term" value="F:DNA binding"/>
    <property type="evidence" value="ECO:0007669"/>
    <property type="project" value="UniProtKB-KW"/>
</dbReference>
<dbReference type="NCBIfam" id="TIGR02937">
    <property type="entry name" value="sigma70-ECF"/>
    <property type="match status" value="1"/>
</dbReference>
<dbReference type="SUPFAM" id="SSF88946">
    <property type="entry name" value="Sigma2 domain of RNA polymerase sigma factors"/>
    <property type="match status" value="1"/>
</dbReference>